<gene>
    <name evidence="1" type="ORF">GPUH_LOCUS8481</name>
</gene>
<name>A0A3P6S2N2_9BILA</name>
<protein>
    <submittedName>
        <fullName evidence="1">Uncharacterized protein</fullName>
    </submittedName>
</protein>
<keyword evidence="2" id="KW-1185">Reference proteome</keyword>
<proteinExistence type="predicted"/>
<reference evidence="1 2" key="1">
    <citation type="submission" date="2018-11" db="EMBL/GenBank/DDBJ databases">
        <authorList>
            <consortium name="Pathogen Informatics"/>
        </authorList>
    </citation>
    <scope>NUCLEOTIDE SEQUENCE [LARGE SCALE GENOMIC DNA]</scope>
</reference>
<accession>A0A3P6S2N2</accession>
<dbReference type="AlphaFoldDB" id="A0A3P6S2N2"/>
<sequence length="94" mass="10822">MRLTLCLKNFKQQQFIKASVLAERDLIGEHIDGCFEKVRYIQEQIVELQKTIASVDNKNAEVSCFFINVSMKFGQQQEIANVLDEIATRVAEKK</sequence>
<dbReference type="Proteomes" id="UP000271098">
    <property type="component" value="Unassembled WGS sequence"/>
</dbReference>
<organism evidence="1 2">
    <name type="scientific">Gongylonema pulchrum</name>
    <dbReference type="NCBI Taxonomy" id="637853"/>
    <lineage>
        <taxon>Eukaryota</taxon>
        <taxon>Metazoa</taxon>
        <taxon>Ecdysozoa</taxon>
        <taxon>Nematoda</taxon>
        <taxon>Chromadorea</taxon>
        <taxon>Rhabditida</taxon>
        <taxon>Spirurina</taxon>
        <taxon>Spiruromorpha</taxon>
        <taxon>Spiruroidea</taxon>
        <taxon>Gongylonematidae</taxon>
        <taxon>Gongylonema</taxon>
    </lineage>
</organism>
<evidence type="ECO:0000313" key="1">
    <source>
        <dbReference type="EMBL" id="VDK62973.1"/>
    </source>
</evidence>
<dbReference type="EMBL" id="UYRT01024910">
    <property type="protein sequence ID" value="VDK62973.1"/>
    <property type="molecule type" value="Genomic_DNA"/>
</dbReference>
<dbReference type="OrthoDB" id="3176171at2759"/>
<evidence type="ECO:0000313" key="2">
    <source>
        <dbReference type="Proteomes" id="UP000271098"/>
    </source>
</evidence>